<dbReference type="PANTHER" id="PTHR43047">
    <property type="entry name" value="TWO-COMPONENT HISTIDINE PROTEIN KINASE"/>
    <property type="match status" value="1"/>
</dbReference>
<dbReference type="PROSITE" id="PS50109">
    <property type="entry name" value="HIS_KIN"/>
    <property type="match status" value="1"/>
</dbReference>
<dbReference type="Pfam" id="PF13426">
    <property type="entry name" value="PAS_9"/>
    <property type="match status" value="1"/>
</dbReference>
<evidence type="ECO:0000256" key="4">
    <source>
        <dbReference type="ARBA" id="ARBA00022679"/>
    </source>
</evidence>
<dbReference type="SUPFAM" id="SSF47384">
    <property type="entry name" value="Homodimeric domain of signal transducing histidine kinase"/>
    <property type="match status" value="1"/>
</dbReference>
<organism evidence="11 12">
    <name type="scientific">Dictyobacter halimunensis</name>
    <dbReference type="NCBI Taxonomy" id="3026934"/>
    <lineage>
        <taxon>Bacteria</taxon>
        <taxon>Bacillati</taxon>
        <taxon>Chloroflexota</taxon>
        <taxon>Ktedonobacteria</taxon>
        <taxon>Ktedonobacterales</taxon>
        <taxon>Dictyobacteraceae</taxon>
        <taxon>Dictyobacter</taxon>
    </lineage>
</organism>
<dbReference type="SUPFAM" id="SSF55874">
    <property type="entry name" value="ATPase domain of HSP90 chaperone/DNA topoisomerase II/histidine kinase"/>
    <property type="match status" value="1"/>
</dbReference>
<dbReference type="Gene3D" id="3.30.450.40">
    <property type="match status" value="1"/>
</dbReference>
<dbReference type="Pfam" id="PF08448">
    <property type="entry name" value="PAS_4"/>
    <property type="match status" value="2"/>
</dbReference>
<name>A0ABQ6G3I7_9CHLR</name>
<dbReference type="InterPro" id="IPR029016">
    <property type="entry name" value="GAF-like_dom_sf"/>
</dbReference>
<keyword evidence="4" id="KW-0808">Transferase</keyword>
<dbReference type="Pfam" id="PF00512">
    <property type="entry name" value="HisKA"/>
    <property type="match status" value="1"/>
</dbReference>
<dbReference type="Pfam" id="PF02518">
    <property type="entry name" value="HATPase_c"/>
    <property type="match status" value="1"/>
</dbReference>
<dbReference type="PROSITE" id="PS50113">
    <property type="entry name" value="PAC"/>
    <property type="match status" value="2"/>
</dbReference>
<evidence type="ECO:0000256" key="7">
    <source>
        <dbReference type="SAM" id="MobiDB-lite"/>
    </source>
</evidence>
<dbReference type="RefSeq" id="WP_338257451.1">
    <property type="nucleotide sequence ID" value="NZ_BSRI01000002.1"/>
</dbReference>
<keyword evidence="5" id="KW-0418">Kinase</keyword>
<dbReference type="EMBL" id="BSRI01000002">
    <property type="protein sequence ID" value="GLV60392.1"/>
    <property type="molecule type" value="Genomic_DNA"/>
</dbReference>
<evidence type="ECO:0000256" key="2">
    <source>
        <dbReference type="ARBA" id="ARBA00012438"/>
    </source>
</evidence>
<proteinExistence type="predicted"/>
<dbReference type="InterPro" id="IPR003018">
    <property type="entry name" value="GAF"/>
</dbReference>
<evidence type="ECO:0000256" key="1">
    <source>
        <dbReference type="ARBA" id="ARBA00000085"/>
    </source>
</evidence>
<dbReference type="Gene3D" id="3.30.565.10">
    <property type="entry name" value="Histidine kinase-like ATPase, C-terminal domain"/>
    <property type="match status" value="1"/>
</dbReference>
<protein>
    <recommendedName>
        <fullName evidence="2">histidine kinase</fullName>
        <ecNumber evidence="2">2.7.13.3</ecNumber>
    </recommendedName>
</protein>
<keyword evidence="3" id="KW-0597">Phosphoprotein</keyword>
<dbReference type="EC" id="2.7.13.3" evidence="2"/>
<feature type="domain" description="PAS" evidence="9">
    <location>
        <begin position="370"/>
        <end position="410"/>
    </location>
</feature>
<dbReference type="Pfam" id="PF01590">
    <property type="entry name" value="GAF"/>
    <property type="match status" value="1"/>
</dbReference>
<feature type="domain" description="PAC" evidence="10">
    <location>
        <begin position="622"/>
        <end position="674"/>
    </location>
</feature>
<dbReference type="InterPro" id="IPR000700">
    <property type="entry name" value="PAS-assoc_C"/>
</dbReference>
<dbReference type="Proteomes" id="UP001344906">
    <property type="component" value="Unassembled WGS sequence"/>
</dbReference>
<dbReference type="NCBIfam" id="TIGR00229">
    <property type="entry name" value="sensory_box"/>
    <property type="match status" value="1"/>
</dbReference>
<evidence type="ECO:0000256" key="3">
    <source>
        <dbReference type="ARBA" id="ARBA00022553"/>
    </source>
</evidence>
<comment type="catalytic activity">
    <reaction evidence="1">
        <text>ATP + protein L-histidine = ADP + protein N-phospho-L-histidine.</text>
        <dbReference type="EC" id="2.7.13.3"/>
    </reaction>
</comment>
<evidence type="ECO:0000313" key="12">
    <source>
        <dbReference type="Proteomes" id="UP001344906"/>
    </source>
</evidence>
<dbReference type="InterPro" id="IPR000014">
    <property type="entry name" value="PAS"/>
</dbReference>
<reference evidence="11 12" key="1">
    <citation type="submission" date="2023-02" db="EMBL/GenBank/DDBJ databases">
        <title>Dictyobacter halimunensis sp. nov., a new member of the class Ktedonobacteria from forest soil in a geothermal area.</title>
        <authorList>
            <person name="Rachmania M.K."/>
            <person name="Ningsih F."/>
            <person name="Sakai Y."/>
            <person name="Yabe S."/>
            <person name="Yokota A."/>
            <person name="Sjamsuridzal W."/>
        </authorList>
    </citation>
    <scope>NUCLEOTIDE SEQUENCE [LARGE SCALE GENOMIC DNA]</scope>
    <source>
        <strain evidence="11 12">S3.2.2.5</strain>
    </source>
</reference>
<accession>A0ABQ6G3I7</accession>
<evidence type="ECO:0000256" key="5">
    <source>
        <dbReference type="ARBA" id="ARBA00022777"/>
    </source>
</evidence>
<dbReference type="Gene3D" id="1.10.287.130">
    <property type="match status" value="1"/>
</dbReference>
<dbReference type="PROSITE" id="PS50112">
    <property type="entry name" value="PAS"/>
    <property type="match status" value="1"/>
</dbReference>
<dbReference type="InterPro" id="IPR035965">
    <property type="entry name" value="PAS-like_dom_sf"/>
</dbReference>
<dbReference type="Gene3D" id="3.30.450.20">
    <property type="entry name" value="PAS domain"/>
    <property type="match status" value="3"/>
</dbReference>
<dbReference type="CDD" id="cd00082">
    <property type="entry name" value="HisKA"/>
    <property type="match status" value="1"/>
</dbReference>
<dbReference type="CDD" id="cd00130">
    <property type="entry name" value="PAS"/>
    <property type="match status" value="1"/>
</dbReference>
<evidence type="ECO:0000259" key="10">
    <source>
        <dbReference type="PROSITE" id="PS50113"/>
    </source>
</evidence>
<evidence type="ECO:0000259" key="9">
    <source>
        <dbReference type="PROSITE" id="PS50112"/>
    </source>
</evidence>
<dbReference type="InterPro" id="IPR001610">
    <property type="entry name" value="PAC"/>
</dbReference>
<dbReference type="InterPro" id="IPR036097">
    <property type="entry name" value="HisK_dim/P_sf"/>
</dbReference>
<dbReference type="SMART" id="SM00065">
    <property type="entry name" value="GAF"/>
    <property type="match status" value="1"/>
</dbReference>
<dbReference type="InterPro" id="IPR003661">
    <property type="entry name" value="HisK_dim/P_dom"/>
</dbReference>
<evidence type="ECO:0000259" key="8">
    <source>
        <dbReference type="PROSITE" id="PS50109"/>
    </source>
</evidence>
<feature type="domain" description="Histidine kinase" evidence="8">
    <location>
        <begin position="678"/>
        <end position="922"/>
    </location>
</feature>
<dbReference type="SMART" id="SM00086">
    <property type="entry name" value="PAC"/>
    <property type="match status" value="2"/>
</dbReference>
<dbReference type="SMART" id="SM00387">
    <property type="entry name" value="HATPase_c"/>
    <property type="match status" value="1"/>
</dbReference>
<sequence length="942" mass="104270">MDPEYGAQLEYTLDTLSVGVALLDLDGGDFRIRYVNPYLRSLLAALLQQQDVVGRSPAKLLPETINAALQPLLRQVASSGKRVELAEVPFEGFLEIRGRTYWRVTIESYTANDKPGQARHLRGERGHEGTGSLRSKPGQARHLRVILEDITDAVRARLHIQAVHAISSALAGPASLPLVLERILNVLGETFGSKRCAIILRDNSVPAIEARLADLEESLLEKSEGPQTARVVAQLGLHAVSQNWQARIDENILLATVAREHRTRIITNTSTAPHYVFPYLNHQGEPHRPGSVLCVPIFEPHADDPLTPGQDENAERVVFGTIEVYHLRARGFPAEEVALLEQFAQQAALAIQNARVFRRVDRLARTASRTVRQKDNIMQAMPDGVIIFDPRWRIADVNQAARDLLGWSENVVGQSLQEAFGRDRVNWRQVPWQPEHVIKDLEQRALAGTTDEVKLTGANGRAYTLQISYTPIRDELGDIFAFIVIYHDITEQVADRERIEAEVVARTTELKQRNQALQEAQEAQAITSARMQVLLERLPSGVILVAAENKHISVINRQAVALLQRLGAPLPPAEDLDEALQRTLDQDCERLLRALPLLGPSSTLVPYEEQPLAIALTQGESSEAELHLQTSDGQALYLLVNAAPLRALDGGIESAILVLQDISRVKLLERVREDFFTTMAHELKTPLANIRAHLSALLAPDLHWTPEAQLDYLQTADQQVDRLVGMINHFLDASRVEAGALRLAREPILLPELIEDLQERLEALISSASSGLRIQMPEQVPAVHGDYELIVSVLTNLLSNAFRYAPEGDPVQLLVESIQKGPRQRQQCVRISVVDHGSGISQEQQSALFTRFSTFAAANRPSADRPGQPEVARRQKVTRWSPATGLGLYISRGIIEAHGSQLEVSSSPGRGATFAFTLPVFKEKRRPARNATPPTTALADGE</sequence>
<dbReference type="PRINTS" id="PR00344">
    <property type="entry name" value="BCTRLSENSOR"/>
</dbReference>
<evidence type="ECO:0000256" key="6">
    <source>
        <dbReference type="ARBA" id="ARBA00023012"/>
    </source>
</evidence>
<dbReference type="InterPro" id="IPR013656">
    <property type="entry name" value="PAS_4"/>
</dbReference>
<gene>
    <name evidence="11" type="ORF">KDH_72120</name>
</gene>
<feature type="region of interest" description="Disordered" evidence="7">
    <location>
        <begin position="114"/>
        <end position="136"/>
    </location>
</feature>
<dbReference type="SMART" id="SM00091">
    <property type="entry name" value="PAS"/>
    <property type="match status" value="3"/>
</dbReference>
<feature type="domain" description="PAC" evidence="10">
    <location>
        <begin position="449"/>
        <end position="501"/>
    </location>
</feature>
<keyword evidence="12" id="KW-1185">Reference proteome</keyword>
<dbReference type="PANTHER" id="PTHR43047:SF72">
    <property type="entry name" value="OSMOSENSING HISTIDINE PROTEIN KINASE SLN1"/>
    <property type="match status" value="1"/>
</dbReference>
<evidence type="ECO:0000313" key="11">
    <source>
        <dbReference type="EMBL" id="GLV60392.1"/>
    </source>
</evidence>
<dbReference type="InterPro" id="IPR005467">
    <property type="entry name" value="His_kinase_dom"/>
</dbReference>
<keyword evidence="6" id="KW-0902">Two-component regulatory system</keyword>
<dbReference type="SUPFAM" id="SSF55785">
    <property type="entry name" value="PYP-like sensor domain (PAS domain)"/>
    <property type="match status" value="3"/>
</dbReference>
<comment type="caution">
    <text evidence="11">The sequence shown here is derived from an EMBL/GenBank/DDBJ whole genome shotgun (WGS) entry which is preliminary data.</text>
</comment>
<dbReference type="SUPFAM" id="SSF55781">
    <property type="entry name" value="GAF domain-like"/>
    <property type="match status" value="1"/>
</dbReference>
<dbReference type="InterPro" id="IPR004358">
    <property type="entry name" value="Sig_transdc_His_kin-like_C"/>
</dbReference>
<dbReference type="InterPro" id="IPR036890">
    <property type="entry name" value="HATPase_C_sf"/>
</dbReference>
<dbReference type="InterPro" id="IPR003594">
    <property type="entry name" value="HATPase_dom"/>
</dbReference>
<dbReference type="SMART" id="SM00388">
    <property type="entry name" value="HisKA"/>
    <property type="match status" value="1"/>
</dbReference>